<reference evidence="1 2" key="1">
    <citation type="submission" date="2024-09" db="EMBL/GenBank/DDBJ databases">
        <authorList>
            <person name="Sun Q."/>
            <person name="Mori K."/>
        </authorList>
    </citation>
    <scope>NUCLEOTIDE SEQUENCE [LARGE SCALE GENOMIC DNA]</scope>
    <source>
        <strain evidence="1 2">CCM 4839</strain>
    </source>
</reference>
<evidence type="ECO:0000313" key="1">
    <source>
        <dbReference type="EMBL" id="MFC0395566.1"/>
    </source>
</evidence>
<dbReference type="RefSeq" id="WP_204816654.1">
    <property type="nucleotide sequence ID" value="NZ_JANHOF010000001.1"/>
</dbReference>
<keyword evidence="1" id="KW-0560">Oxidoreductase</keyword>
<name>A0ABV6JI29_9BACL</name>
<sequence length="145" mass="16726">MECCREIWPLFGSKGQAAHQDFEYIHHEPNTMIAVSIAMEKNDEENGYLGVIPGSHKLGPLPHGKVKNILEHADWTMETEGVDLTAEIPVVLEKGDILFFHSLLVHSSTLNKTKDRFRRSYVCHYIRHDSNITLRKDLKRKIDLY</sequence>
<dbReference type="PANTHER" id="PTHR20883:SF48">
    <property type="entry name" value="ECTOINE DIOXYGENASE"/>
    <property type="match status" value="1"/>
</dbReference>
<dbReference type="SUPFAM" id="SSF51197">
    <property type="entry name" value="Clavaminate synthase-like"/>
    <property type="match status" value="1"/>
</dbReference>
<protein>
    <submittedName>
        <fullName evidence="1">Phytanoyl-CoA dioxygenase family protein</fullName>
    </submittedName>
</protein>
<dbReference type="InterPro" id="IPR008775">
    <property type="entry name" value="Phytyl_CoA_dOase-like"/>
</dbReference>
<accession>A0ABV6JI29</accession>
<dbReference type="Gene3D" id="2.60.120.620">
    <property type="entry name" value="q2cbj1_9rhob like domain"/>
    <property type="match status" value="1"/>
</dbReference>
<dbReference type="EMBL" id="JBHLVF010000041">
    <property type="protein sequence ID" value="MFC0395566.1"/>
    <property type="molecule type" value="Genomic_DNA"/>
</dbReference>
<dbReference type="Pfam" id="PF05721">
    <property type="entry name" value="PhyH"/>
    <property type="match status" value="1"/>
</dbReference>
<dbReference type="GO" id="GO:0051213">
    <property type="term" value="F:dioxygenase activity"/>
    <property type="evidence" value="ECO:0007669"/>
    <property type="project" value="UniProtKB-KW"/>
</dbReference>
<proteinExistence type="predicted"/>
<comment type="caution">
    <text evidence="1">The sequence shown here is derived from an EMBL/GenBank/DDBJ whole genome shotgun (WGS) entry which is preliminary data.</text>
</comment>
<keyword evidence="1" id="KW-0223">Dioxygenase</keyword>
<organism evidence="1 2">
    <name type="scientific">Paenibacillus mendelii</name>
    <dbReference type="NCBI Taxonomy" id="206163"/>
    <lineage>
        <taxon>Bacteria</taxon>
        <taxon>Bacillati</taxon>
        <taxon>Bacillota</taxon>
        <taxon>Bacilli</taxon>
        <taxon>Bacillales</taxon>
        <taxon>Paenibacillaceae</taxon>
        <taxon>Paenibacillus</taxon>
    </lineage>
</organism>
<gene>
    <name evidence="1" type="ORF">ACFFJ8_29875</name>
</gene>
<dbReference type="Proteomes" id="UP001589818">
    <property type="component" value="Unassembled WGS sequence"/>
</dbReference>
<keyword evidence="2" id="KW-1185">Reference proteome</keyword>
<evidence type="ECO:0000313" key="2">
    <source>
        <dbReference type="Proteomes" id="UP001589818"/>
    </source>
</evidence>
<dbReference type="PANTHER" id="PTHR20883">
    <property type="entry name" value="PHYTANOYL-COA DIOXYGENASE DOMAIN CONTAINING 1"/>
    <property type="match status" value="1"/>
</dbReference>